<dbReference type="InParanoid" id="T0QX03"/>
<keyword evidence="3" id="KW-1185">Reference proteome</keyword>
<reference evidence="2 3" key="1">
    <citation type="submission" date="2012-04" db="EMBL/GenBank/DDBJ databases">
        <title>The Genome Sequence of Saprolegnia declina VS20.</title>
        <authorList>
            <consortium name="The Broad Institute Genome Sequencing Platform"/>
            <person name="Russ C."/>
            <person name="Nusbaum C."/>
            <person name="Tyler B."/>
            <person name="van West P."/>
            <person name="Dieguez-Uribeondo J."/>
            <person name="de Bruijn I."/>
            <person name="Tripathy S."/>
            <person name="Jiang R."/>
            <person name="Young S.K."/>
            <person name="Zeng Q."/>
            <person name="Gargeya S."/>
            <person name="Fitzgerald M."/>
            <person name="Haas B."/>
            <person name="Abouelleil A."/>
            <person name="Alvarado L."/>
            <person name="Arachchi H.M."/>
            <person name="Berlin A."/>
            <person name="Chapman S.B."/>
            <person name="Goldberg J."/>
            <person name="Griggs A."/>
            <person name="Gujja S."/>
            <person name="Hansen M."/>
            <person name="Howarth C."/>
            <person name="Imamovic A."/>
            <person name="Larimer J."/>
            <person name="McCowen C."/>
            <person name="Montmayeur A."/>
            <person name="Murphy C."/>
            <person name="Neiman D."/>
            <person name="Pearson M."/>
            <person name="Priest M."/>
            <person name="Roberts A."/>
            <person name="Saif S."/>
            <person name="Shea T."/>
            <person name="Sisk P."/>
            <person name="Sykes S."/>
            <person name="Wortman J."/>
            <person name="Nusbaum C."/>
            <person name="Birren B."/>
        </authorList>
    </citation>
    <scope>NUCLEOTIDE SEQUENCE [LARGE SCALE GENOMIC DNA]</scope>
    <source>
        <strain evidence="2 3">VS20</strain>
    </source>
</reference>
<dbReference type="Proteomes" id="UP000030762">
    <property type="component" value="Unassembled WGS sequence"/>
</dbReference>
<dbReference type="PANTHER" id="PTHR22876:SF5">
    <property type="entry name" value="CHROMOSOME 9 OPEN READING FRAME 85"/>
    <property type="match status" value="1"/>
</dbReference>
<protein>
    <submittedName>
        <fullName evidence="2">Uncharacterized protein</fullName>
    </submittedName>
</protein>
<dbReference type="PANTHER" id="PTHR22876">
    <property type="entry name" value="ZGC:101016"/>
    <property type="match status" value="1"/>
</dbReference>
<evidence type="ECO:0000313" key="2">
    <source>
        <dbReference type="EMBL" id="EQC39221.1"/>
    </source>
</evidence>
<dbReference type="EMBL" id="JH767139">
    <property type="protein sequence ID" value="EQC39221.1"/>
    <property type="molecule type" value="Genomic_DNA"/>
</dbReference>
<dbReference type="OMA" id="HKNRHVF"/>
<gene>
    <name evidence="2" type="ORF">SDRG_03426</name>
</gene>
<accession>T0QX03</accession>
<dbReference type="AlphaFoldDB" id="T0QX03"/>
<feature type="region of interest" description="Disordered" evidence="1">
    <location>
        <begin position="110"/>
        <end position="180"/>
    </location>
</feature>
<proteinExistence type="predicted"/>
<evidence type="ECO:0000256" key="1">
    <source>
        <dbReference type="SAM" id="MobiDB-lite"/>
    </source>
</evidence>
<dbReference type="OrthoDB" id="250548at2759"/>
<dbReference type="Pfam" id="PF10217">
    <property type="entry name" value="DUF2039"/>
    <property type="match status" value="1"/>
</dbReference>
<feature type="compositionally biased region" description="Basic and acidic residues" evidence="1">
    <location>
        <begin position="140"/>
        <end position="149"/>
    </location>
</feature>
<dbReference type="InterPro" id="IPR019351">
    <property type="entry name" value="DUF2039"/>
</dbReference>
<dbReference type="GeneID" id="19944153"/>
<sequence length="180" mass="20619">MSSQRGNVKKGAPKHQNSFAFKHNPKSKKTEHILGLPIHGLCPHCHDQIVWRKKYRKYRPLTQPGNCTECRQKTVTAAYHTLCQPCAKAKGVCAKCCKADELVLSEKQLADQRKEDEKEFEESLDGMKERERRKVLREKKKQEEEEKAAAKAARRLALGLDPIDPNDDDDLDDMSDYLSD</sequence>
<feature type="region of interest" description="Disordered" evidence="1">
    <location>
        <begin position="1"/>
        <end position="26"/>
    </location>
</feature>
<dbReference type="RefSeq" id="XP_008607282.1">
    <property type="nucleotide sequence ID" value="XM_008609060.1"/>
</dbReference>
<feature type="compositionally biased region" description="Acidic residues" evidence="1">
    <location>
        <begin position="164"/>
        <end position="180"/>
    </location>
</feature>
<name>T0QX03_SAPDV</name>
<dbReference type="eggNOG" id="KOG3241">
    <property type="taxonomic scope" value="Eukaryota"/>
</dbReference>
<dbReference type="VEuPathDB" id="FungiDB:SDRG_03426"/>
<evidence type="ECO:0000313" key="3">
    <source>
        <dbReference type="Proteomes" id="UP000030762"/>
    </source>
</evidence>
<organism evidence="2 3">
    <name type="scientific">Saprolegnia diclina (strain VS20)</name>
    <dbReference type="NCBI Taxonomy" id="1156394"/>
    <lineage>
        <taxon>Eukaryota</taxon>
        <taxon>Sar</taxon>
        <taxon>Stramenopiles</taxon>
        <taxon>Oomycota</taxon>
        <taxon>Saprolegniomycetes</taxon>
        <taxon>Saprolegniales</taxon>
        <taxon>Saprolegniaceae</taxon>
        <taxon>Saprolegnia</taxon>
    </lineage>
</organism>